<feature type="transmembrane region" description="Helical" evidence="6">
    <location>
        <begin position="79"/>
        <end position="99"/>
    </location>
</feature>
<dbReference type="InterPro" id="IPR050189">
    <property type="entry name" value="MFS_Efflux_Transporters"/>
</dbReference>
<dbReference type="PANTHER" id="PTHR43124">
    <property type="entry name" value="PURINE EFFLUX PUMP PBUE"/>
    <property type="match status" value="1"/>
</dbReference>
<accession>A0A1I7AK18</accession>
<proteinExistence type="predicted"/>
<evidence type="ECO:0000256" key="1">
    <source>
        <dbReference type="ARBA" id="ARBA00004651"/>
    </source>
</evidence>
<evidence type="ECO:0000256" key="4">
    <source>
        <dbReference type="ARBA" id="ARBA00022989"/>
    </source>
</evidence>
<keyword evidence="3 6" id="KW-0812">Transmembrane</keyword>
<keyword evidence="4 6" id="KW-1133">Transmembrane helix</keyword>
<evidence type="ECO:0000256" key="2">
    <source>
        <dbReference type="ARBA" id="ARBA00022475"/>
    </source>
</evidence>
<dbReference type="eggNOG" id="COG2814">
    <property type="taxonomic scope" value="Bacteria"/>
</dbReference>
<evidence type="ECO:0000256" key="5">
    <source>
        <dbReference type="ARBA" id="ARBA00023136"/>
    </source>
</evidence>
<feature type="transmembrane region" description="Helical" evidence="6">
    <location>
        <begin position="196"/>
        <end position="214"/>
    </location>
</feature>
<feature type="transmembrane region" description="Helical" evidence="6">
    <location>
        <begin position="252"/>
        <end position="271"/>
    </location>
</feature>
<dbReference type="GO" id="GO:0022857">
    <property type="term" value="F:transmembrane transporter activity"/>
    <property type="evidence" value="ECO:0007669"/>
    <property type="project" value="InterPro"/>
</dbReference>
<dbReference type="PANTHER" id="PTHR43124:SF3">
    <property type="entry name" value="CHLORAMPHENICOL EFFLUX PUMP RV0191"/>
    <property type="match status" value="1"/>
</dbReference>
<protein>
    <submittedName>
        <fullName evidence="7">Predicted arabinose efflux permease, MFS family</fullName>
    </submittedName>
</protein>
<reference evidence="7 8" key="1">
    <citation type="submission" date="2016-10" db="EMBL/GenBank/DDBJ databases">
        <authorList>
            <person name="de Groot N.N."/>
        </authorList>
    </citation>
    <scope>NUCLEOTIDE SEQUENCE [LARGE SCALE GENOMIC DNA]</scope>
    <source>
        <strain evidence="7 8">CGMCC 1.10959</strain>
    </source>
</reference>
<dbReference type="AlphaFoldDB" id="A0A1I7AK18"/>
<dbReference type="InterPro" id="IPR036259">
    <property type="entry name" value="MFS_trans_sf"/>
</dbReference>
<dbReference type="GO" id="GO:0005886">
    <property type="term" value="C:plasma membrane"/>
    <property type="evidence" value="ECO:0007669"/>
    <property type="project" value="UniProtKB-SubCell"/>
</dbReference>
<name>A0A1I7AK18_9RHOB</name>
<dbReference type="Proteomes" id="UP000182466">
    <property type="component" value="Unassembled WGS sequence"/>
</dbReference>
<feature type="transmembrane region" description="Helical" evidence="6">
    <location>
        <begin position="167"/>
        <end position="184"/>
    </location>
</feature>
<comment type="subcellular location">
    <subcellularLocation>
        <location evidence="1">Cell membrane</location>
        <topology evidence="1">Multi-pass membrane protein</topology>
    </subcellularLocation>
</comment>
<organism evidence="7 8">
    <name type="scientific">Sedimentitalea nanhaiensis</name>
    <dbReference type="NCBI Taxonomy" id="999627"/>
    <lineage>
        <taxon>Bacteria</taxon>
        <taxon>Pseudomonadati</taxon>
        <taxon>Pseudomonadota</taxon>
        <taxon>Alphaproteobacteria</taxon>
        <taxon>Rhodobacterales</taxon>
        <taxon>Paracoccaceae</taxon>
        <taxon>Sedimentitalea</taxon>
    </lineage>
</organism>
<dbReference type="STRING" id="999627.SAMN05216236_1079"/>
<feature type="transmembrane region" description="Helical" evidence="6">
    <location>
        <begin position="277"/>
        <end position="295"/>
    </location>
</feature>
<feature type="transmembrane region" description="Helical" evidence="6">
    <location>
        <begin position="51"/>
        <end position="73"/>
    </location>
</feature>
<dbReference type="OrthoDB" id="9800416at2"/>
<dbReference type="InterPro" id="IPR011701">
    <property type="entry name" value="MFS"/>
</dbReference>
<evidence type="ECO:0000313" key="8">
    <source>
        <dbReference type="Proteomes" id="UP000182466"/>
    </source>
</evidence>
<gene>
    <name evidence="7" type="ORF">SAMN05216236_1079</name>
</gene>
<evidence type="ECO:0000313" key="7">
    <source>
        <dbReference type="EMBL" id="SFT75266.1"/>
    </source>
</evidence>
<dbReference type="Gene3D" id="1.20.1720.10">
    <property type="entry name" value="Multidrug resistance protein D"/>
    <property type="match status" value="1"/>
</dbReference>
<keyword evidence="8" id="KW-1185">Reference proteome</keyword>
<sequence>MLAGLAFYGIGAFAALFSANFEMLLTARIVSAVGSIGTQTILRDRFQGQQLAQIFSSVGIAVALSPAIGMAIGAVAVGLASYAGVFATLAALALLLFAWTSASLPETQPTSVKPVSFWDTAIMMIKEGRIWCSAFLVALFNLSLFGYDQLSPFQLEQLSHGSGEMGASGVLLSLGTLLGAMANRKLLQKGWEPERLVFVSCVLATAGGLLVALLGSSFMFIVPVAMVAFAFALAIPNILAPALKDYSDRLRTAGAIFGMKYYLLLGAGLWLSGLAQNLGAVLLASGLGALTITMLKPKSRAARQTGDTATRKPVRLYRELFR</sequence>
<dbReference type="EMBL" id="FPAW01000007">
    <property type="protein sequence ID" value="SFT75266.1"/>
    <property type="molecule type" value="Genomic_DNA"/>
</dbReference>
<keyword evidence="5 6" id="KW-0472">Membrane</keyword>
<keyword evidence="2" id="KW-1003">Cell membrane</keyword>
<evidence type="ECO:0000256" key="6">
    <source>
        <dbReference type="SAM" id="Phobius"/>
    </source>
</evidence>
<feature type="transmembrane region" description="Helical" evidence="6">
    <location>
        <begin position="220"/>
        <end position="240"/>
    </location>
</feature>
<dbReference type="Pfam" id="PF07690">
    <property type="entry name" value="MFS_1"/>
    <property type="match status" value="1"/>
</dbReference>
<evidence type="ECO:0000256" key="3">
    <source>
        <dbReference type="ARBA" id="ARBA00022692"/>
    </source>
</evidence>
<feature type="transmembrane region" description="Helical" evidence="6">
    <location>
        <begin position="130"/>
        <end position="147"/>
    </location>
</feature>
<dbReference type="SUPFAM" id="SSF103473">
    <property type="entry name" value="MFS general substrate transporter"/>
    <property type="match status" value="1"/>
</dbReference>
<feature type="transmembrane region" description="Helical" evidence="6">
    <location>
        <begin position="6"/>
        <end position="30"/>
    </location>
</feature>